<evidence type="ECO:0000313" key="5">
    <source>
        <dbReference type="Proteomes" id="UP001500301"/>
    </source>
</evidence>
<feature type="domain" description="Transcriptional repressor PaaX-like central Cas2-like" evidence="3">
    <location>
        <begin position="96"/>
        <end position="173"/>
    </location>
</feature>
<dbReference type="Pfam" id="PF08223">
    <property type="entry name" value="PaaX_C"/>
    <property type="match status" value="1"/>
</dbReference>
<feature type="domain" description="Transcriptional repressor PaaX-like C-terminal" evidence="2">
    <location>
        <begin position="179"/>
        <end position="265"/>
    </location>
</feature>
<evidence type="ECO:0000259" key="1">
    <source>
        <dbReference type="Pfam" id="PF07848"/>
    </source>
</evidence>
<dbReference type="PANTHER" id="PTHR30319">
    <property type="entry name" value="PHENYLACETIC ACID REGULATOR-RELATED TRANSCRIPTIONAL REPRESSOR"/>
    <property type="match status" value="1"/>
</dbReference>
<dbReference type="InterPro" id="IPR011965">
    <property type="entry name" value="PaaX_trns_reg"/>
</dbReference>
<dbReference type="RefSeq" id="WP_257440882.1">
    <property type="nucleotide sequence ID" value="NZ_BAABBB010000004.1"/>
</dbReference>
<evidence type="ECO:0000313" key="4">
    <source>
        <dbReference type="EMBL" id="GAA3523511.1"/>
    </source>
</evidence>
<dbReference type="PANTHER" id="PTHR30319:SF1">
    <property type="entry name" value="TRANSCRIPTIONAL REPRESSOR PAAX"/>
    <property type="match status" value="1"/>
</dbReference>
<dbReference type="InterPro" id="IPR048846">
    <property type="entry name" value="PaaX-like_central"/>
</dbReference>
<sequence>MSSKAPQSRTTVVTFLGAVVRPLGGWMPIAGAVDLLAEVGLDAPGVRTAVFRLKKNGWLDSVARDGARGYALTDEADATLAAGDEVIWHARRPADLADGWCIVHFGVPEAKRAQRHQLRAHLAHLGFGNAGTALWIAPARMRPAAERAIAELDLAEHAAIFVGGYHGPQDLTELLYGSWDLEAIDQGYRDFVDAYGPRVDELRGLRGAAAFAAYLSVVDTWRKLPFRDPGLPSEVLDPKWSAPEATELFERLVALLEKPALKHAKTHWPQP</sequence>
<dbReference type="Proteomes" id="UP001500301">
    <property type="component" value="Unassembled WGS sequence"/>
</dbReference>
<evidence type="ECO:0000259" key="2">
    <source>
        <dbReference type="Pfam" id="PF08223"/>
    </source>
</evidence>
<accession>A0ABP6UVL6</accession>
<dbReference type="Gene3D" id="1.20.58.1460">
    <property type="match status" value="1"/>
</dbReference>
<protein>
    <submittedName>
        <fullName evidence="4">PaaX family transcriptional regulator C-terminal domain-containing protein</fullName>
    </submittedName>
</protein>
<organism evidence="4 5">
    <name type="scientific">Nocardioides daeguensis</name>
    <dbReference type="NCBI Taxonomy" id="908359"/>
    <lineage>
        <taxon>Bacteria</taxon>
        <taxon>Bacillati</taxon>
        <taxon>Actinomycetota</taxon>
        <taxon>Actinomycetes</taxon>
        <taxon>Propionibacteriales</taxon>
        <taxon>Nocardioidaceae</taxon>
        <taxon>Nocardioides</taxon>
    </lineage>
</organism>
<proteinExistence type="predicted"/>
<dbReference type="InterPro" id="IPR036388">
    <property type="entry name" value="WH-like_DNA-bd_sf"/>
</dbReference>
<dbReference type="Pfam" id="PF07848">
    <property type="entry name" value="PaaX"/>
    <property type="match status" value="1"/>
</dbReference>
<dbReference type="InterPro" id="IPR012906">
    <property type="entry name" value="PaaX-like_N"/>
</dbReference>
<evidence type="ECO:0000259" key="3">
    <source>
        <dbReference type="Pfam" id="PF20803"/>
    </source>
</evidence>
<dbReference type="EMBL" id="BAABBB010000004">
    <property type="protein sequence ID" value="GAA3523511.1"/>
    <property type="molecule type" value="Genomic_DNA"/>
</dbReference>
<feature type="domain" description="Transcriptional repressor PaaX-like N-terminal" evidence="1">
    <location>
        <begin position="9"/>
        <end position="75"/>
    </location>
</feature>
<keyword evidence="5" id="KW-1185">Reference proteome</keyword>
<name>A0ABP6UVL6_9ACTN</name>
<reference evidence="5" key="1">
    <citation type="journal article" date="2019" name="Int. J. Syst. Evol. Microbiol.">
        <title>The Global Catalogue of Microorganisms (GCM) 10K type strain sequencing project: providing services to taxonomists for standard genome sequencing and annotation.</title>
        <authorList>
            <consortium name="The Broad Institute Genomics Platform"/>
            <consortium name="The Broad Institute Genome Sequencing Center for Infectious Disease"/>
            <person name="Wu L."/>
            <person name="Ma J."/>
        </authorList>
    </citation>
    <scope>NUCLEOTIDE SEQUENCE [LARGE SCALE GENOMIC DNA]</scope>
    <source>
        <strain evidence="5">JCM 17460</strain>
    </source>
</reference>
<dbReference type="Gene3D" id="3.30.70.2650">
    <property type="match status" value="1"/>
</dbReference>
<dbReference type="Pfam" id="PF20803">
    <property type="entry name" value="PaaX_M"/>
    <property type="match status" value="1"/>
</dbReference>
<dbReference type="InterPro" id="IPR013225">
    <property type="entry name" value="PaaX_C"/>
</dbReference>
<dbReference type="PIRSF" id="PIRSF020623">
    <property type="entry name" value="PaaX"/>
    <property type="match status" value="1"/>
</dbReference>
<gene>
    <name evidence="4" type="ORF">GCM10022263_09820</name>
</gene>
<comment type="caution">
    <text evidence="4">The sequence shown here is derived from an EMBL/GenBank/DDBJ whole genome shotgun (WGS) entry which is preliminary data.</text>
</comment>
<dbReference type="Gene3D" id="1.10.10.10">
    <property type="entry name" value="Winged helix-like DNA-binding domain superfamily/Winged helix DNA-binding domain"/>
    <property type="match status" value="1"/>
</dbReference>